<dbReference type="RefSeq" id="WP_073068595.1">
    <property type="nucleotide sequence ID" value="NZ_FRCK01000014.1"/>
</dbReference>
<dbReference type="InterPro" id="IPR051011">
    <property type="entry name" value="Metal_resp_trans_reg"/>
</dbReference>
<dbReference type="SMART" id="SM00418">
    <property type="entry name" value="HTH_ARSR"/>
    <property type="match status" value="1"/>
</dbReference>
<keyword evidence="6" id="KW-1185">Reference proteome</keyword>
<evidence type="ECO:0000256" key="2">
    <source>
        <dbReference type="ARBA" id="ARBA00023125"/>
    </source>
</evidence>
<dbReference type="NCBIfam" id="NF033788">
    <property type="entry name" value="HTH_metalloreg"/>
    <property type="match status" value="1"/>
</dbReference>
<feature type="domain" description="HTH arsR-type" evidence="4">
    <location>
        <begin position="13"/>
        <end position="107"/>
    </location>
</feature>
<dbReference type="STRING" id="53463.SAMN05444389_11425"/>
<dbReference type="PROSITE" id="PS50987">
    <property type="entry name" value="HTH_ARSR_2"/>
    <property type="match status" value="1"/>
</dbReference>
<dbReference type="EMBL" id="FRCK01000014">
    <property type="protein sequence ID" value="SHM57156.1"/>
    <property type="molecule type" value="Genomic_DNA"/>
</dbReference>
<protein>
    <submittedName>
        <fullName evidence="5">Transcriptional regulator, ArsR family</fullName>
    </submittedName>
</protein>
<sequence>MSSATELLTAPIAKVLAVAQQAKFFRGLADPSRLAILEALRSGTLSVSEIVAATGLSQPNASNHLRCLSECGLVAGEPRGRFVYYRLTDPRIDELLALVGELLEGTARSVDSCENYRAD</sequence>
<accession>A0A1M7JVV8</accession>
<dbReference type="GO" id="GO:0003700">
    <property type="term" value="F:DNA-binding transcription factor activity"/>
    <property type="evidence" value="ECO:0007669"/>
    <property type="project" value="InterPro"/>
</dbReference>
<evidence type="ECO:0000313" key="5">
    <source>
        <dbReference type="EMBL" id="SHM57156.1"/>
    </source>
</evidence>
<dbReference type="Pfam" id="PF01022">
    <property type="entry name" value="HTH_5"/>
    <property type="match status" value="1"/>
</dbReference>
<dbReference type="PANTHER" id="PTHR43132">
    <property type="entry name" value="ARSENICAL RESISTANCE OPERON REPRESSOR ARSR-RELATED"/>
    <property type="match status" value="1"/>
</dbReference>
<dbReference type="InterPro" id="IPR036388">
    <property type="entry name" value="WH-like_DNA-bd_sf"/>
</dbReference>
<evidence type="ECO:0000313" key="6">
    <source>
        <dbReference type="Proteomes" id="UP000184444"/>
    </source>
</evidence>
<dbReference type="InterPro" id="IPR036390">
    <property type="entry name" value="WH_DNA-bd_sf"/>
</dbReference>
<evidence type="ECO:0000259" key="4">
    <source>
        <dbReference type="PROSITE" id="PS50987"/>
    </source>
</evidence>
<dbReference type="AlphaFoldDB" id="A0A1M7JVV8"/>
<name>A0A1M7JVV8_9RHOB</name>
<dbReference type="SUPFAM" id="SSF46785">
    <property type="entry name" value="Winged helix' DNA-binding domain"/>
    <property type="match status" value="1"/>
</dbReference>
<gene>
    <name evidence="5" type="ORF">SAMN05444389_11425</name>
</gene>
<evidence type="ECO:0000256" key="3">
    <source>
        <dbReference type="ARBA" id="ARBA00023163"/>
    </source>
</evidence>
<evidence type="ECO:0000256" key="1">
    <source>
        <dbReference type="ARBA" id="ARBA00023015"/>
    </source>
</evidence>
<dbReference type="PRINTS" id="PR00778">
    <property type="entry name" value="HTHARSR"/>
</dbReference>
<dbReference type="Gene3D" id="1.10.10.10">
    <property type="entry name" value="Winged helix-like DNA-binding domain superfamily/Winged helix DNA-binding domain"/>
    <property type="match status" value="1"/>
</dbReference>
<organism evidence="5 6">
    <name type="scientific">Paracoccus solventivorans</name>
    <dbReference type="NCBI Taxonomy" id="53463"/>
    <lineage>
        <taxon>Bacteria</taxon>
        <taxon>Pseudomonadati</taxon>
        <taxon>Pseudomonadota</taxon>
        <taxon>Alphaproteobacteria</taxon>
        <taxon>Rhodobacterales</taxon>
        <taxon>Paracoccaceae</taxon>
        <taxon>Paracoccus</taxon>
    </lineage>
</organism>
<dbReference type="PANTHER" id="PTHR43132:SF2">
    <property type="entry name" value="ARSENICAL RESISTANCE OPERON REPRESSOR ARSR-RELATED"/>
    <property type="match status" value="1"/>
</dbReference>
<keyword evidence="1" id="KW-0805">Transcription regulation</keyword>
<dbReference type="GO" id="GO:0003677">
    <property type="term" value="F:DNA binding"/>
    <property type="evidence" value="ECO:0007669"/>
    <property type="project" value="UniProtKB-KW"/>
</dbReference>
<proteinExistence type="predicted"/>
<dbReference type="OrthoDB" id="9790747at2"/>
<dbReference type="InterPro" id="IPR001845">
    <property type="entry name" value="HTH_ArsR_DNA-bd_dom"/>
</dbReference>
<dbReference type="InterPro" id="IPR011991">
    <property type="entry name" value="ArsR-like_HTH"/>
</dbReference>
<dbReference type="Proteomes" id="UP000184444">
    <property type="component" value="Unassembled WGS sequence"/>
</dbReference>
<dbReference type="CDD" id="cd00090">
    <property type="entry name" value="HTH_ARSR"/>
    <property type="match status" value="1"/>
</dbReference>
<keyword evidence="2" id="KW-0238">DNA-binding</keyword>
<reference evidence="6" key="1">
    <citation type="submission" date="2016-11" db="EMBL/GenBank/DDBJ databases">
        <authorList>
            <person name="Varghese N."/>
            <person name="Submissions S."/>
        </authorList>
    </citation>
    <scope>NUCLEOTIDE SEQUENCE [LARGE SCALE GENOMIC DNA]</scope>
    <source>
        <strain evidence="6">DSM 6637</strain>
    </source>
</reference>
<keyword evidence="3" id="KW-0804">Transcription</keyword>